<keyword evidence="2" id="KW-0695">RNA-directed DNA polymerase</keyword>
<feature type="non-terminal residue" evidence="2">
    <location>
        <position position="156"/>
    </location>
</feature>
<comment type="caution">
    <text evidence="2">The sequence shown here is derived from an EMBL/GenBank/DDBJ whole genome shotgun (WGS) entry which is preliminary data.</text>
</comment>
<evidence type="ECO:0000313" key="3">
    <source>
        <dbReference type="Proteomes" id="UP000265520"/>
    </source>
</evidence>
<dbReference type="InterPro" id="IPR000477">
    <property type="entry name" value="RT_dom"/>
</dbReference>
<dbReference type="PANTHER" id="PTHR46890">
    <property type="entry name" value="NON-LTR RETROLELEMENT REVERSE TRANSCRIPTASE-LIKE PROTEIN-RELATED"/>
    <property type="match status" value="1"/>
</dbReference>
<organism evidence="2 3">
    <name type="scientific">Trifolium medium</name>
    <dbReference type="NCBI Taxonomy" id="97028"/>
    <lineage>
        <taxon>Eukaryota</taxon>
        <taxon>Viridiplantae</taxon>
        <taxon>Streptophyta</taxon>
        <taxon>Embryophyta</taxon>
        <taxon>Tracheophyta</taxon>
        <taxon>Spermatophyta</taxon>
        <taxon>Magnoliopsida</taxon>
        <taxon>eudicotyledons</taxon>
        <taxon>Gunneridae</taxon>
        <taxon>Pentapetalae</taxon>
        <taxon>rosids</taxon>
        <taxon>fabids</taxon>
        <taxon>Fabales</taxon>
        <taxon>Fabaceae</taxon>
        <taxon>Papilionoideae</taxon>
        <taxon>50 kb inversion clade</taxon>
        <taxon>NPAAA clade</taxon>
        <taxon>Hologalegina</taxon>
        <taxon>IRL clade</taxon>
        <taxon>Trifolieae</taxon>
        <taxon>Trifolium</taxon>
    </lineage>
</organism>
<evidence type="ECO:0000313" key="2">
    <source>
        <dbReference type="EMBL" id="MCI23418.1"/>
    </source>
</evidence>
<keyword evidence="2" id="KW-0808">Transferase</keyword>
<dbReference type="GO" id="GO:0003964">
    <property type="term" value="F:RNA-directed DNA polymerase activity"/>
    <property type="evidence" value="ECO:0007669"/>
    <property type="project" value="UniProtKB-KW"/>
</dbReference>
<dbReference type="PANTHER" id="PTHR46890:SF48">
    <property type="entry name" value="RNA-DIRECTED DNA POLYMERASE"/>
    <property type="match status" value="1"/>
</dbReference>
<feature type="domain" description="Reverse transcriptase" evidence="1">
    <location>
        <begin position="1"/>
        <end position="156"/>
    </location>
</feature>
<dbReference type="PROSITE" id="PS50878">
    <property type="entry name" value="RT_POL"/>
    <property type="match status" value="1"/>
</dbReference>
<dbReference type="SUPFAM" id="SSF56672">
    <property type="entry name" value="DNA/RNA polymerases"/>
    <property type="match status" value="1"/>
</dbReference>
<dbReference type="Proteomes" id="UP000265520">
    <property type="component" value="Unassembled WGS sequence"/>
</dbReference>
<accession>A0A392QGV4</accession>
<protein>
    <submittedName>
        <fullName evidence="2">RNA-directed DNA polymerase (Reverse transcriptase)</fullName>
    </submittedName>
</protein>
<keyword evidence="3" id="KW-1185">Reference proteome</keyword>
<proteinExistence type="predicted"/>
<gene>
    <name evidence="2" type="ORF">A2U01_0044597</name>
</gene>
<sequence>MKRKTRGRKGDLALKIDISKAYDRVSWGFLKGMLERMGFGEKWIQWMMMCISSVNYHVLMNFDRVGPIFPGRGLRQGDPLSPYLFILMAEGLTSLIHQAIGRGDIHGVKICRGAPMVSHLLFADDCFLFCRASIDEANHLLKILKTYEDASGQQIN</sequence>
<evidence type="ECO:0000259" key="1">
    <source>
        <dbReference type="PROSITE" id="PS50878"/>
    </source>
</evidence>
<dbReference type="InterPro" id="IPR052343">
    <property type="entry name" value="Retrotransposon-Effector_Assoc"/>
</dbReference>
<keyword evidence="2" id="KW-0548">Nucleotidyltransferase</keyword>
<dbReference type="Pfam" id="PF00078">
    <property type="entry name" value="RVT_1"/>
    <property type="match status" value="1"/>
</dbReference>
<dbReference type="AlphaFoldDB" id="A0A392QGV4"/>
<dbReference type="EMBL" id="LXQA010135973">
    <property type="protein sequence ID" value="MCI23418.1"/>
    <property type="molecule type" value="Genomic_DNA"/>
</dbReference>
<reference evidence="2 3" key="1">
    <citation type="journal article" date="2018" name="Front. Plant Sci.">
        <title>Red Clover (Trifolium pratense) and Zigzag Clover (T. medium) - A Picture of Genomic Similarities and Differences.</title>
        <authorList>
            <person name="Dluhosova J."/>
            <person name="Istvanek J."/>
            <person name="Nedelnik J."/>
            <person name="Repkova J."/>
        </authorList>
    </citation>
    <scope>NUCLEOTIDE SEQUENCE [LARGE SCALE GENOMIC DNA]</scope>
    <source>
        <strain evidence="3">cv. 10/8</strain>
        <tissue evidence="2">Leaf</tissue>
    </source>
</reference>
<name>A0A392QGV4_9FABA</name>
<dbReference type="InterPro" id="IPR043502">
    <property type="entry name" value="DNA/RNA_pol_sf"/>
</dbReference>